<dbReference type="GO" id="GO:0016491">
    <property type="term" value="F:oxidoreductase activity"/>
    <property type="evidence" value="ECO:0007669"/>
    <property type="project" value="UniProtKB-KW"/>
</dbReference>
<dbReference type="OrthoDB" id="416253at2759"/>
<dbReference type="Proteomes" id="UP000193467">
    <property type="component" value="Unassembled WGS sequence"/>
</dbReference>
<dbReference type="InterPro" id="IPR020471">
    <property type="entry name" value="AKR"/>
</dbReference>
<evidence type="ECO:0000256" key="4">
    <source>
        <dbReference type="PIRSR" id="PIRSR000097-2"/>
    </source>
</evidence>
<dbReference type="PRINTS" id="PR00069">
    <property type="entry name" value="ALDKETRDTASE"/>
</dbReference>
<dbReference type="PANTHER" id="PTHR43827">
    <property type="entry name" value="2,5-DIKETO-D-GLUCONIC ACID REDUCTASE"/>
    <property type="match status" value="1"/>
</dbReference>
<comment type="caution">
    <text evidence="7">The sequence shown here is derived from an EMBL/GenBank/DDBJ whole genome shotgun (WGS) entry which is preliminary data.</text>
</comment>
<evidence type="ECO:0000256" key="2">
    <source>
        <dbReference type="ARBA" id="ARBA00023002"/>
    </source>
</evidence>
<reference evidence="7 8" key="1">
    <citation type="submission" date="2016-07" db="EMBL/GenBank/DDBJ databases">
        <title>Pervasive Adenine N6-methylation of Active Genes in Fungi.</title>
        <authorList>
            <consortium name="DOE Joint Genome Institute"/>
            <person name="Mondo S.J."/>
            <person name="Dannebaum R.O."/>
            <person name="Kuo R.C."/>
            <person name="Labutti K."/>
            <person name="Haridas S."/>
            <person name="Kuo A."/>
            <person name="Salamov A."/>
            <person name="Ahrendt S.R."/>
            <person name="Lipzen A."/>
            <person name="Sullivan W."/>
            <person name="Andreopoulos W.B."/>
            <person name="Clum A."/>
            <person name="Lindquist E."/>
            <person name="Daum C."/>
            <person name="Ramamoorthy G.K."/>
            <person name="Gryganskyi A."/>
            <person name="Culley D."/>
            <person name="Magnuson J.K."/>
            <person name="James T.Y."/>
            <person name="O'Malley M.A."/>
            <person name="Stajich J.E."/>
            <person name="Spatafora J.W."/>
            <person name="Visel A."/>
            <person name="Grigoriev I.V."/>
        </authorList>
    </citation>
    <scope>NUCLEOTIDE SEQUENCE [LARGE SCALE GENOMIC DNA]</scope>
    <source>
        <strain evidence="7 8">62-1032</strain>
    </source>
</reference>
<evidence type="ECO:0000256" key="1">
    <source>
        <dbReference type="ARBA" id="ARBA00007905"/>
    </source>
</evidence>
<gene>
    <name evidence="7" type="ORF">BCR35DRAFT_310858</name>
</gene>
<dbReference type="STRING" id="106004.A0A1Y2CNJ2"/>
<dbReference type="PROSITE" id="PS00063">
    <property type="entry name" value="ALDOKETO_REDUCTASE_3"/>
    <property type="match status" value="1"/>
</dbReference>
<accession>A0A1Y2CNJ2</accession>
<evidence type="ECO:0000313" key="8">
    <source>
        <dbReference type="Proteomes" id="UP000193467"/>
    </source>
</evidence>
<dbReference type="InterPro" id="IPR018170">
    <property type="entry name" value="Aldo/ket_reductase_CS"/>
</dbReference>
<dbReference type="InterPro" id="IPR023210">
    <property type="entry name" value="NADP_OxRdtase_dom"/>
</dbReference>
<dbReference type="PIRSF" id="PIRSF000097">
    <property type="entry name" value="AKR"/>
    <property type="match status" value="1"/>
</dbReference>
<dbReference type="InterPro" id="IPR036812">
    <property type="entry name" value="NAD(P)_OxRdtase_dom_sf"/>
</dbReference>
<protein>
    <submittedName>
        <fullName evidence="7">Aldo/keto reductase</fullName>
    </submittedName>
</protein>
<evidence type="ECO:0000256" key="3">
    <source>
        <dbReference type="PIRSR" id="PIRSR000097-1"/>
    </source>
</evidence>
<keyword evidence="8" id="KW-1185">Reference proteome</keyword>
<feature type="site" description="Lowers pKa of active site Tyr" evidence="5">
    <location>
        <position position="70"/>
    </location>
</feature>
<comment type="similarity">
    <text evidence="1">Belongs to the aldo/keto reductase family.</text>
</comment>
<dbReference type="Pfam" id="PF00248">
    <property type="entry name" value="Aldo_ket_red"/>
    <property type="match status" value="1"/>
</dbReference>
<evidence type="ECO:0000256" key="5">
    <source>
        <dbReference type="PIRSR" id="PIRSR000097-3"/>
    </source>
</evidence>
<dbReference type="FunFam" id="3.20.20.100:FF:000015">
    <property type="entry name" value="Oxidoreductase, aldo/keto reductase family"/>
    <property type="match status" value="1"/>
</dbReference>
<dbReference type="Gene3D" id="3.20.20.100">
    <property type="entry name" value="NADP-dependent oxidoreductase domain"/>
    <property type="match status" value="1"/>
</dbReference>
<dbReference type="CDD" id="cd19071">
    <property type="entry name" value="AKR_AKR1-5-like"/>
    <property type="match status" value="1"/>
</dbReference>
<feature type="active site" description="Proton donor" evidence="3">
    <location>
        <position position="46"/>
    </location>
</feature>
<dbReference type="PANTHER" id="PTHR43827:SF13">
    <property type="entry name" value="ALDO_KETO REDUCTASE FAMILY PROTEIN"/>
    <property type="match status" value="1"/>
</dbReference>
<dbReference type="InParanoid" id="A0A1Y2CNJ2"/>
<organism evidence="7 8">
    <name type="scientific">Leucosporidium creatinivorum</name>
    <dbReference type="NCBI Taxonomy" id="106004"/>
    <lineage>
        <taxon>Eukaryota</taxon>
        <taxon>Fungi</taxon>
        <taxon>Dikarya</taxon>
        <taxon>Basidiomycota</taxon>
        <taxon>Pucciniomycotina</taxon>
        <taxon>Microbotryomycetes</taxon>
        <taxon>Leucosporidiales</taxon>
        <taxon>Leucosporidium</taxon>
    </lineage>
</organism>
<dbReference type="EMBL" id="MCGR01000114">
    <property type="protein sequence ID" value="ORY48414.1"/>
    <property type="molecule type" value="Genomic_DNA"/>
</dbReference>
<evidence type="ECO:0000259" key="6">
    <source>
        <dbReference type="Pfam" id="PF00248"/>
    </source>
</evidence>
<dbReference type="SUPFAM" id="SSF51430">
    <property type="entry name" value="NAD(P)-linked oxidoreductase"/>
    <property type="match status" value="1"/>
</dbReference>
<feature type="domain" description="NADP-dependent oxidoreductase" evidence="6">
    <location>
        <begin position="16"/>
        <end position="259"/>
    </location>
</feature>
<dbReference type="AlphaFoldDB" id="A0A1Y2CNJ2"/>
<feature type="binding site" evidence="4">
    <location>
        <position position="106"/>
    </location>
    <ligand>
        <name>substrate</name>
    </ligand>
</feature>
<evidence type="ECO:0000313" key="7">
    <source>
        <dbReference type="EMBL" id="ORY48414.1"/>
    </source>
</evidence>
<proteinExistence type="inferred from homology"/>
<sequence>MSLTINSIIKNIPRLGWGSYASSSPYESTQKALAAGYRHVDTARYYDNESEVCRAVKDADLSGQVFLTTKITGSEQSRTGGTSRAVEESNARAEKHGVKWDLFLLHDPCAGKAGRLAAWKELEDKVEKGELKYIGVSNFSQIHLQELTDGGARTVPLVNQIEVHPWCQQRPIVEYCRANGIVVQAYCPLVRTRRFDDPVLKRVAEKVGKTGAQVLIRWSLQKDFVPLPKSDTPSRILENADVYDFELSEEDMADLDSLDLGAKGACDWNPVDLP</sequence>
<name>A0A1Y2CNJ2_9BASI</name>
<keyword evidence="2" id="KW-0560">Oxidoreductase</keyword>